<evidence type="ECO:0000256" key="1">
    <source>
        <dbReference type="SAM" id="MobiDB-lite"/>
    </source>
</evidence>
<feature type="compositionally biased region" description="Low complexity" evidence="1">
    <location>
        <begin position="180"/>
        <end position="195"/>
    </location>
</feature>
<evidence type="ECO:0000313" key="4">
    <source>
        <dbReference type="Proteomes" id="UP001595872"/>
    </source>
</evidence>
<evidence type="ECO:0000259" key="2">
    <source>
        <dbReference type="Pfam" id="PF25077"/>
    </source>
</evidence>
<dbReference type="Pfam" id="PF25077">
    <property type="entry name" value="DUF7800"/>
    <property type="match status" value="1"/>
</dbReference>
<dbReference type="InterPro" id="IPR056702">
    <property type="entry name" value="DUF7800"/>
</dbReference>
<dbReference type="Gene3D" id="3.60.21.70">
    <property type="entry name" value="PhoD-like phosphatase"/>
    <property type="match status" value="1"/>
</dbReference>
<dbReference type="SUPFAM" id="SSF56300">
    <property type="entry name" value="Metallo-dependent phosphatases"/>
    <property type="match status" value="1"/>
</dbReference>
<comment type="caution">
    <text evidence="3">The sequence shown here is derived from an EMBL/GenBank/DDBJ whole genome shotgun (WGS) entry which is preliminary data.</text>
</comment>
<keyword evidence="4" id="KW-1185">Reference proteome</keyword>
<name>A0ABV9U7U9_9ACTN</name>
<reference evidence="4" key="1">
    <citation type="journal article" date="2019" name="Int. J. Syst. Evol. Microbiol.">
        <title>The Global Catalogue of Microorganisms (GCM) 10K type strain sequencing project: providing services to taxonomists for standard genome sequencing and annotation.</title>
        <authorList>
            <consortium name="The Broad Institute Genomics Platform"/>
            <consortium name="The Broad Institute Genome Sequencing Center for Infectious Disease"/>
            <person name="Wu L."/>
            <person name="Ma J."/>
        </authorList>
    </citation>
    <scope>NUCLEOTIDE SEQUENCE [LARGE SCALE GENOMIC DNA]</scope>
    <source>
        <strain evidence="4">KLKA75</strain>
    </source>
</reference>
<dbReference type="EMBL" id="JBHSIT010000012">
    <property type="protein sequence ID" value="MFC4912447.1"/>
    <property type="molecule type" value="Genomic_DNA"/>
</dbReference>
<evidence type="ECO:0000313" key="3">
    <source>
        <dbReference type="EMBL" id="MFC4912447.1"/>
    </source>
</evidence>
<gene>
    <name evidence="3" type="ORF">ACFPCY_34465</name>
</gene>
<dbReference type="RefSeq" id="WP_378262365.1">
    <property type="nucleotide sequence ID" value="NZ_JBHSIT010000012.1"/>
</dbReference>
<dbReference type="InterPro" id="IPR029052">
    <property type="entry name" value="Metallo-depent_PP-like"/>
</dbReference>
<dbReference type="InterPro" id="IPR038607">
    <property type="entry name" value="PhoD-like_sf"/>
</dbReference>
<dbReference type="PANTHER" id="PTHR37031">
    <property type="entry name" value="METALLOPHOSPHATASE BINDING DOMAIN PROTEIN"/>
    <property type="match status" value="1"/>
</dbReference>
<feature type="domain" description="DUF7800" evidence="2">
    <location>
        <begin position="1"/>
        <end position="88"/>
    </location>
</feature>
<organism evidence="3 4">
    <name type="scientific">Actinomadura gamaensis</name>
    <dbReference type="NCBI Taxonomy" id="1763541"/>
    <lineage>
        <taxon>Bacteria</taxon>
        <taxon>Bacillati</taxon>
        <taxon>Actinomycetota</taxon>
        <taxon>Actinomycetes</taxon>
        <taxon>Streptosporangiales</taxon>
        <taxon>Thermomonosporaceae</taxon>
        <taxon>Actinomadura</taxon>
    </lineage>
</organism>
<proteinExistence type="predicted"/>
<protein>
    <submittedName>
        <fullName evidence="3">Alkaline phosphatase family protein</fullName>
    </submittedName>
</protein>
<dbReference type="Proteomes" id="UP001595872">
    <property type="component" value="Unassembled WGS sequence"/>
</dbReference>
<accession>A0ABV9U7U9</accession>
<dbReference type="PANTHER" id="PTHR37031:SF2">
    <property type="entry name" value="PHOD-LIKE PHOSPHATASE METALLOPHOSPHATASE DOMAIN-CONTAINING PROTEIN"/>
    <property type="match status" value="1"/>
</dbReference>
<sequence length="606" mass="66352">MTALVLGPLLRHVGERTATVWVETDRPCRVLVRAGEVEAAAETFAVHAHHFALVEVEGLAPGARVPYQVELDGEQVWPEEGSEFPPSQLRTLDTSGTLRVSFGSCRRSPDREGKHGHDTLAALAHHLTRANAAWPDLLLMVGDQVYADELDPAMREIVRARRGIQDSAPPRLGTTTPANSTSADSASAHGASADGPATRGMGALGASASSLVGGTASGGAALDEPKPSHAAAEGCPADEIADFEEYTHLYRLAWREDPAVRWLLSTVPTLTVFDDHDIRDDWNTSYTWRQQMWALPWWRERIVGGIGSYWVYQHLGNLSPEGRAAHDVYEAVRAASANSGDGGKVLDEFAERADRQPATAHWSYAHDLGRTRLVVVDSRCSRLLTPERRGMLDDEEFDWLDGRLQGDVDHLLVASSLPYLLTPAIHHAESWNEAVAEGAWGTRAAGVGEKIRQAADLEHWAAFERSFREVANDVIAVARGERGDPPATIAFLSGDVHYSYMARVTAPDASSEVVQVVCSPLRNPLPSKFQWANRIACARGMGVPFRWLARMARVPRPPLRWRLSDGPWFSNAIATVELSGRDSVVRWQTPSTPTELTQISAIPITR</sequence>
<feature type="region of interest" description="Disordered" evidence="1">
    <location>
        <begin position="161"/>
        <end position="202"/>
    </location>
</feature>